<dbReference type="Proteomes" id="UP000019184">
    <property type="component" value="Unassembled WGS sequence"/>
</dbReference>
<evidence type="ECO:0000313" key="2">
    <source>
        <dbReference type="Proteomes" id="UP000019184"/>
    </source>
</evidence>
<gene>
    <name evidence="1" type="ORF">BN874_1750002</name>
</gene>
<keyword evidence="2" id="KW-1185">Reference proteome</keyword>
<evidence type="ECO:0000313" key="1">
    <source>
        <dbReference type="EMBL" id="CDH44574.1"/>
    </source>
</evidence>
<organism evidence="1 2">
    <name type="scientific">Candidatus Contendobacter odensis Run_B_J11</name>
    <dbReference type="NCBI Taxonomy" id="1400861"/>
    <lineage>
        <taxon>Bacteria</taxon>
        <taxon>Pseudomonadati</taxon>
        <taxon>Pseudomonadota</taxon>
        <taxon>Gammaproteobacteria</taxon>
        <taxon>Candidatus Competibacteraceae</taxon>
        <taxon>Candidatus Contendibacter</taxon>
    </lineage>
</organism>
<dbReference type="EMBL" id="CBTK010000085">
    <property type="protein sequence ID" value="CDH44574.1"/>
    <property type="molecule type" value="Genomic_DNA"/>
</dbReference>
<proteinExistence type="predicted"/>
<name>A0A7U7J3P6_9GAMM</name>
<protein>
    <submittedName>
        <fullName evidence="1">Uncharacterized protein</fullName>
    </submittedName>
</protein>
<accession>A0A7U7J3P6</accession>
<dbReference type="AlphaFoldDB" id="A0A7U7J3P6"/>
<reference evidence="1 2" key="1">
    <citation type="journal article" date="2014" name="ISME J.">
        <title>Candidatus Competibacter-lineage genomes retrieved from metagenomes reveal functional metabolic diversity.</title>
        <authorList>
            <person name="McIlroy S.J."/>
            <person name="Albertsen M."/>
            <person name="Andresen E.K."/>
            <person name="Saunders A.M."/>
            <person name="Kristiansen R."/>
            <person name="Stokholm-Bjerregaard M."/>
            <person name="Nielsen K.L."/>
            <person name="Nielsen P.H."/>
        </authorList>
    </citation>
    <scope>NUCLEOTIDE SEQUENCE [LARGE SCALE GENOMIC DNA]</scope>
    <source>
        <strain evidence="1 2">Run_B_J11</strain>
    </source>
</reference>
<sequence length="80" mass="8071">MVGFLSTGVRRAAGCDGAGAGRVPECSLATERGLDNAGLAEAPECVPGPAAERDAVAILLVVPPCSSSVKKPIRFCSSWA</sequence>
<comment type="caution">
    <text evidence="1">The sequence shown here is derived from an EMBL/GenBank/DDBJ whole genome shotgun (WGS) entry which is preliminary data.</text>
</comment>